<reference evidence="3" key="1">
    <citation type="submission" date="2021-02" db="EMBL/GenBank/DDBJ databases">
        <authorList>
            <person name="Nowell W R."/>
        </authorList>
    </citation>
    <scope>NUCLEOTIDE SEQUENCE</scope>
</reference>
<evidence type="ECO:0000313" key="3">
    <source>
        <dbReference type="EMBL" id="CAF0831261.1"/>
    </source>
</evidence>
<evidence type="ECO:0000259" key="2">
    <source>
        <dbReference type="Pfam" id="PF02010"/>
    </source>
</evidence>
<dbReference type="Gene3D" id="6.20.380.10">
    <property type="match status" value="1"/>
</dbReference>
<dbReference type="GO" id="GO:0016020">
    <property type="term" value="C:membrane"/>
    <property type="evidence" value="ECO:0007669"/>
    <property type="project" value="TreeGrafter"/>
</dbReference>
<sequence length="796" mass="90785">MIEFNCVGSLSTTKKWTVKNCTSTSCSFEIALNEKVMTTYSELYIPSRTLDYGVYQLTLTVTMVDSPNLKSSSSAYVRITATGITANLVQLGTSMITRGNQQDLLLDPGTFSVDPDEDTFDATKWKYTYYCRIYELYNFPNIQGILLSIDDSTIDRYNPSCLSNRSGNGTGLIFGNLTSSPNSSLTVLSGSLQSNQMYQFMVYMENRKNSSIQATGYVLVTIEVTHPQLIAVGCVISPMCVPNLEFQLLNPTTQVALFTICIGTCTNLQSIKWNIYQGSDNSTSSNSTQWTLFNQTSLYENIWFFDLQTMDKSYFICQQWFAVEKDDGRIERILPIASEAEKQKLSYVLSKKAYHSVSDGHLWFSIFSRPPSNTFTRIQRCTCCFVLLFTSMLINIMYYDLSNEAKASSETHSSALSISPFYIAPQQIGIGIMVELFTLIPSLLIVQFFRRIQPRQQVSRLREALYKIQPSRKTSTNVHATKKKKSLITFPWWCLFIAYGLSMIIIAVSIFFIIVRGIEFGDVKTQQWLTSVLTGFFSSVIFTQPIKIICLAIFFICFCRNSSNEKETSEYINEDDDKFNLSNDEDYLHSPEFHSLFTSPSLKHISRLNENEIAYARDQRLKEIQMWKIIREFLINLIFVILIFVITYSNREQHSFFQVNHLRAYFLNQRQTTVDYTKINTIDEYWYWLEKSFVSDVRAQQCKLAEISRIETEKFKSQVESIGASTIQAIATSSADTQVKLLQGLGLQSMLVTDGHTPINLMGFGQGLLGDLTSNPIKKQRLSHGVSNKYNVEETE</sequence>
<dbReference type="OrthoDB" id="5322100at2759"/>
<dbReference type="PANTHER" id="PTHR10877:SF194">
    <property type="entry name" value="LOCATION OF VULVA DEFECTIVE 1"/>
    <property type="match status" value="1"/>
</dbReference>
<proteinExistence type="predicted"/>
<gene>
    <name evidence="3" type="ORF">VCS650_LOCUS5616</name>
</gene>
<dbReference type="InterPro" id="IPR002859">
    <property type="entry name" value="PKD/REJ-like"/>
</dbReference>
<dbReference type="Proteomes" id="UP000663891">
    <property type="component" value="Unassembled WGS sequence"/>
</dbReference>
<accession>A0A813V153</accession>
<feature type="transmembrane region" description="Helical" evidence="1">
    <location>
        <begin position="492"/>
        <end position="515"/>
    </location>
</feature>
<dbReference type="Pfam" id="PF02010">
    <property type="entry name" value="REJ"/>
    <property type="match status" value="1"/>
</dbReference>
<dbReference type="GO" id="GO:0005262">
    <property type="term" value="F:calcium channel activity"/>
    <property type="evidence" value="ECO:0007669"/>
    <property type="project" value="TreeGrafter"/>
</dbReference>
<evidence type="ECO:0000256" key="1">
    <source>
        <dbReference type="SAM" id="Phobius"/>
    </source>
</evidence>
<dbReference type="AlphaFoldDB" id="A0A813V153"/>
<comment type="caution">
    <text evidence="3">The sequence shown here is derived from an EMBL/GenBank/DDBJ whole genome shotgun (WGS) entry which is preliminary data.</text>
</comment>
<dbReference type="PANTHER" id="PTHR10877">
    <property type="entry name" value="POLYCYSTIN FAMILY MEMBER"/>
    <property type="match status" value="1"/>
</dbReference>
<dbReference type="GO" id="GO:0050982">
    <property type="term" value="P:detection of mechanical stimulus"/>
    <property type="evidence" value="ECO:0007669"/>
    <property type="project" value="TreeGrafter"/>
</dbReference>
<keyword evidence="1" id="KW-1133">Transmembrane helix</keyword>
<feature type="transmembrane region" description="Helical" evidence="1">
    <location>
        <begin position="428"/>
        <end position="449"/>
    </location>
</feature>
<organism evidence="3 4">
    <name type="scientific">Adineta steineri</name>
    <dbReference type="NCBI Taxonomy" id="433720"/>
    <lineage>
        <taxon>Eukaryota</taxon>
        <taxon>Metazoa</taxon>
        <taxon>Spiralia</taxon>
        <taxon>Gnathifera</taxon>
        <taxon>Rotifera</taxon>
        <taxon>Eurotatoria</taxon>
        <taxon>Bdelloidea</taxon>
        <taxon>Adinetida</taxon>
        <taxon>Adinetidae</taxon>
        <taxon>Adineta</taxon>
    </lineage>
</organism>
<dbReference type="InterPro" id="IPR051223">
    <property type="entry name" value="Polycystin"/>
</dbReference>
<keyword evidence="1" id="KW-0812">Transmembrane</keyword>
<dbReference type="EMBL" id="CAJNON010000033">
    <property type="protein sequence ID" value="CAF0831261.1"/>
    <property type="molecule type" value="Genomic_DNA"/>
</dbReference>
<feature type="transmembrane region" description="Helical" evidence="1">
    <location>
        <begin position="629"/>
        <end position="648"/>
    </location>
</feature>
<name>A0A813V153_9BILA</name>
<feature type="domain" description="PKD/REJ-like" evidence="2">
    <location>
        <begin position="2"/>
        <end position="287"/>
    </location>
</feature>
<protein>
    <recommendedName>
        <fullName evidence="2">PKD/REJ-like domain-containing protein</fullName>
    </recommendedName>
</protein>
<evidence type="ECO:0000313" key="4">
    <source>
        <dbReference type="Proteomes" id="UP000663891"/>
    </source>
</evidence>
<feature type="transmembrane region" description="Helical" evidence="1">
    <location>
        <begin position="535"/>
        <end position="559"/>
    </location>
</feature>
<keyword evidence="1" id="KW-0472">Membrane</keyword>